<dbReference type="Gene3D" id="1.25.40.10">
    <property type="entry name" value="Tetratricopeptide repeat domain"/>
    <property type="match status" value="1"/>
</dbReference>
<dbReference type="InterPro" id="IPR011990">
    <property type="entry name" value="TPR-like_helical_dom_sf"/>
</dbReference>
<organism evidence="2 3">
    <name type="scientific">Rodentolepis nana</name>
    <name type="common">Dwarf tapeworm</name>
    <name type="synonym">Hymenolepis nana</name>
    <dbReference type="NCBI Taxonomy" id="102285"/>
    <lineage>
        <taxon>Eukaryota</taxon>
        <taxon>Metazoa</taxon>
        <taxon>Spiralia</taxon>
        <taxon>Lophotrochozoa</taxon>
        <taxon>Platyhelminthes</taxon>
        <taxon>Cestoda</taxon>
        <taxon>Eucestoda</taxon>
        <taxon>Cyclophyllidea</taxon>
        <taxon>Hymenolepididae</taxon>
        <taxon>Rodentolepis</taxon>
    </lineage>
</organism>
<gene>
    <name evidence="2" type="ORF">HNAJ_LOCUS7582</name>
</gene>
<protein>
    <recommendedName>
        <fullName evidence="1">Tetratricopeptide repeat protein 5 OB fold domain-containing protein</fullName>
    </recommendedName>
</protein>
<dbReference type="Proteomes" id="UP000278807">
    <property type="component" value="Unassembled WGS sequence"/>
</dbReference>
<dbReference type="EMBL" id="UZAE01012082">
    <property type="protein sequence ID" value="VDO03442.1"/>
    <property type="molecule type" value="Genomic_DNA"/>
</dbReference>
<proteinExistence type="predicted"/>
<dbReference type="AlphaFoldDB" id="A0A3P7VDK2"/>
<accession>A0A3P7VDK2</accession>
<dbReference type="Pfam" id="PF16669">
    <property type="entry name" value="TTC5_OB"/>
    <property type="match status" value="1"/>
</dbReference>
<dbReference type="Gene3D" id="2.40.50.550">
    <property type="match status" value="1"/>
</dbReference>
<evidence type="ECO:0000313" key="2">
    <source>
        <dbReference type="EMBL" id="VDO03442.1"/>
    </source>
</evidence>
<evidence type="ECO:0000313" key="3">
    <source>
        <dbReference type="Proteomes" id="UP000278807"/>
    </source>
</evidence>
<dbReference type="InterPro" id="IPR038645">
    <property type="entry name" value="TTC5_OB_sf"/>
</dbReference>
<feature type="domain" description="Tetratricopeptide repeat protein 5 OB fold" evidence="1">
    <location>
        <begin position="546"/>
        <end position="687"/>
    </location>
</feature>
<reference evidence="2 3" key="1">
    <citation type="submission" date="2018-11" db="EMBL/GenBank/DDBJ databases">
        <authorList>
            <consortium name="Pathogen Informatics"/>
        </authorList>
    </citation>
    <scope>NUCLEOTIDE SEQUENCE [LARGE SCALE GENOMIC DNA]</scope>
</reference>
<sequence length="702" mass="77321">MRFFRKISRCNYLSFTPAIFLPVICETAKKEETIMQSSLFQISPVLTLTGLQLDATISLVSQLILDLESQIATLTQLDLDQHHILQIIATDPGNAYLQDELTSIRNQWTACLTRCADLEYSLEIGITTLEHSLDLAVLVTPLFSKDDLSLLDRAGNNLTILQKTFENLKKEHSRLIQIWSSRVSEHIQMEELRIAVDALLLLRDTWIPETTQLTTELLMTDPVVAFPPGYDFNSLIQEVVRSTEEKPEKLSERISHIVELATKALTTSNLTPMQKAQILLLKGKALNVIATLTQDTSEVKVTLERALELDPELADACCEMGEFEWLTVGPEAALNSLKKALKIDSQNPHILWRLSMLLRQLPKDSPSLCEFLSNSEFPDLIYQGDDVDATVATSLRLAHAAVRAAKASLGRAWECLGNALFTASLGDSSGGGVISRSLAAFAQAAKYSDVVSQPHFHFNRAGALNYVDNFNDALSSWFRASLLDPAWPAPRIAAMRCLKALQKMHTAVSTPLQSLDKITRKRVATLISTLSAPKSKTRHLGPFQNLRECSFDELSEGSNKGVVCCGGVVTSLPSDSELPLNLLIVDADGTFVVLRIFQISKGSGPSTKDVITIPNPIIEECSIPSDLIKLLRTFDACVRAEGSESPDDDDISLEVDGDSSIVDIKFRIVRVPSPQFLCVNGSRVGRMWTAAAVPKNVFFASV</sequence>
<dbReference type="SUPFAM" id="SSF48452">
    <property type="entry name" value="TPR-like"/>
    <property type="match status" value="1"/>
</dbReference>
<dbReference type="OrthoDB" id="423589at2759"/>
<evidence type="ECO:0000259" key="1">
    <source>
        <dbReference type="Pfam" id="PF16669"/>
    </source>
</evidence>
<dbReference type="InterPro" id="IPR032076">
    <property type="entry name" value="TTC5_OB"/>
</dbReference>
<name>A0A3P7VDK2_RODNA</name>
<keyword evidence="3" id="KW-1185">Reference proteome</keyword>